<dbReference type="KEGG" id="bag:Bcoa_1991"/>
<evidence type="ECO:0000313" key="2">
    <source>
        <dbReference type="EMBL" id="AEP01175.1"/>
    </source>
</evidence>
<reference evidence="2 3" key="1">
    <citation type="journal article" date="2011" name="Stand. Genomic Sci.">
        <title>Complete Genome Sequence of a thermotolerant sporogenic lactic acid bacterium, Bacillus coagulans strain 36D1.</title>
        <authorList>
            <person name="Rhee M.S."/>
            <person name="Moritz B.E."/>
            <person name="Xie G."/>
            <person name="Glavina Del Rio T."/>
            <person name="Dalin E."/>
            <person name="Tice H."/>
            <person name="Bruce D."/>
            <person name="Goodwin L."/>
            <person name="Chertkov O."/>
            <person name="Brettin T."/>
            <person name="Han C."/>
            <person name="Detter C."/>
            <person name="Pitluck S."/>
            <person name="Land M.L."/>
            <person name="Patel M."/>
            <person name="Ou M."/>
            <person name="Harbrucker R."/>
            <person name="Ingram L.O."/>
            <person name="Shanmugam K.T."/>
        </authorList>
    </citation>
    <scope>NUCLEOTIDE SEQUENCE [LARGE SCALE GENOMIC DNA]</scope>
    <source>
        <strain evidence="2 3">36D1</strain>
    </source>
</reference>
<dbReference type="SUPFAM" id="SSF53041">
    <property type="entry name" value="Resolvase-like"/>
    <property type="match status" value="1"/>
</dbReference>
<evidence type="ECO:0000259" key="1">
    <source>
        <dbReference type="PROSITE" id="PS51736"/>
    </source>
</evidence>
<dbReference type="InterPro" id="IPR006119">
    <property type="entry name" value="Resolv_N"/>
</dbReference>
<dbReference type="Gene3D" id="3.40.50.1390">
    <property type="entry name" value="Resolvase, N-terminal catalytic domain"/>
    <property type="match status" value="1"/>
</dbReference>
<dbReference type="Pfam" id="PF00239">
    <property type="entry name" value="Resolvase"/>
    <property type="match status" value="1"/>
</dbReference>
<name>G2TMV2_HEYCO</name>
<accession>G2TMV2</accession>
<dbReference type="PANTHER" id="PTHR30461">
    <property type="entry name" value="DNA-INVERTASE FROM LAMBDOID PROPHAGE"/>
    <property type="match status" value="1"/>
</dbReference>
<dbReference type="AlphaFoldDB" id="G2TMV2"/>
<organism evidence="2 3">
    <name type="scientific">Heyndrickxia coagulans 36D1</name>
    <dbReference type="NCBI Taxonomy" id="345219"/>
    <lineage>
        <taxon>Bacteria</taxon>
        <taxon>Bacillati</taxon>
        <taxon>Bacillota</taxon>
        <taxon>Bacilli</taxon>
        <taxon>Bacillales</taxon>
        <taxon>Bacillaceae</taxon>
        <taxon>Heyndrickxia</taxon>
    </lineage>
</organism>
<dbReference type="Proteomes" id="UP000009283">
    <property type="component" value="Chromosome"/>
</dbReference>
<dbReference type="PANTHER" id="PTHR30461:SF23">
    <property type="entry name" value="DNA RECOMBINASE-RELATED"/>
    <property type="match status" value="1"/>
</dbReference>
<dbReference type="SMART" id="SM00857">
    <property type="entry name" value="Resolvase"/>
    <property type="match status" value="1"/>
</dbReference>
<dbReference type="GO" id="GO:0003677">
    <property type="term" value="F:DNA binding"/>
    <property type="evidence" value="ECO:0007669"/>
    <property type="project" value="InterPro"/>
</dbReference>
<feature type="domain" description="Resolvase/invertase-type recombinase catalytic" evidence="1">
    <location>
        <begin position="29"/>
        <end position="109"/>
    </location>
</feature>
<dbReference type="InterPro" id="IPR050639">
    <property type="entry name" value="SSR_resolvase"/>
</dbReference>
<gene>
    <name evidence="2" type="ORF">Bcoa_1991</name>
</gene>
<proteinExistence type="predicted"/>
<dbReference type="EMBL" id="CP003056">
    <property type="protein sequence ID" value="AEP01175.1"/>
    <property type="molecule type" value="Genomic_DNA"/>
</dbReference>
<sequence>MAVNKNVMIIPAIKRVGNSRKEDDTPKLRVAAYCRVSTDSDEQASSYEVQIEQYTEFIKKNSEWEFAGIFADDGISGTNTKNRDEFNRMIDECMAGKIDMVITSSFGLE</sequence>
<dbReference type="PROSITE" id="PS51736">
    <property type="entry name" value="RECOMBINASES_3"/>
    <property type="match status" value="1"/>
</dbReference>
<dbReference type="HOGENOM" id="CLU_2178504_0_0_9"/>
<protein>
    <submittedName>
        <fullName evidence="2">Resolvase domain-containing protein</fullName>
    </submittedName>
</protein>
<evidence type="ECO:0000313" key="3">
    <source>
        <dbReference type="Proteomes" id="UP000009283"/>
    </source>
</evidence>
<dbReference type="GO" id="GO:0000150">
    <property type="term" value="F:DNA strand exchange activity"/>
    <property type="evidence" value="ECO:0007669"/>
    <property type="project" value="InterPro"/>
</dbReference>
<dbReference type="InterPro" id="IPR036162">
    <property type="entry name" value="Resolvase-like_N_sf"/>
</dbReference>
<dbReference type="CDD" id="cd00338">
    <property type="entry name" value="Ser_Recombinase"/>
    <property type="match status" value="1"/>
</dbReference>
<dbReference type="eggNOG" id="COG1961">
    <property type="taxonomic scope" value="Bacteria"/>
</dbReference>